<sequence length="302" mass="33685">MWQSLLNFKMIFFSILIDALPFILISVIVSSFLYNFISETLIQKMLPANKIYSILLACFLGAIFPICDCGMVPIVKKLIQKGVPAYSAIAFMLAAPIMNPLTIFSTFYAFNSWEIALVRVTTALFVAYNAAWIISKSFKQTVLKNALTISQHDSSCCCHMHTVLPTTLIGKVLVFVYDASNEFFEMGRFLVLGSFLSTIAQLCIPHATLLNIGHNPFFSVIVMILFAFLISVCSSADAFIAASFISSFSTEALIAFTVFGPMIDIKNTLMLLHTFRTKFVVFLITIVFILTFLGSYIMTNLF</sequence>
<feature type="transmembrane region" description="Helical" evidence="7">
    <location>
        <begin position="116"/>
        <end position="135"/>
    </location>
</feature>
<evidence type="ECO:0000256" key="4">
    <source>
        <dbReference type="ARBA" id="ARBA00022692"/>
    </source>
</evidence>
<feature type="transmembrane region" description="Helical" evidence="7">
    <location>
        <begin position="87"/>
        <end position="110"/>
    </location>
</feature>
<feature type="transmembrane region" description="Helical" evidence="7">
    <location>
        <begin position="279"/>
        <end position="298"/>
    </location>
</feature>
<feature type="transmembrane region" description="Helical" evidence="7">
    <location>
        <begin position="216"/>
        <end position="232"/>
    </location>
</feature>
<comment type="subcellular location">
    <subcellularLocation>
        <location evidence="1">Cell membrane</location>
        <topology evidence="1">Multi-pass membrane protein</topology>
    </subcellularLocation>
</comment>
<feature type="transmembrane region" description="Helical" evidence="7">
    <location>
        <begin position="238"/>
        <end position="259"/>
    </location>
</feature>
<evidence type="ECO:0000313" key="8">
    <source>
        <dbReference type="EMBL" id="SEI94247.1"/>
    </source>
</evidence>
<keyword evidence="3" id="KW-1003">Cell membrane</keyword>
<organism evidence="8 9">
    <name type="scientific">Propionispira arboris</name>
    <dbReference type="NCBI Taxonomy" id="84035"/>
    <lineage>
        <taxon>Bacteria</taxon>
        <taxon>Bacillati</taxon>
        <taxon>Bacillota</taxon>
        <taxon>Negativicutes</taxon>
        <taxon>Selenomonadales</taxon>
        <taxon>Selenomonadaceae</taxon>
        <taxon>Propionispira</taxon>
    </lineage>
</organism>
<gene>
    <name evidence="8" type="ORF">SAMN05660742_10213</name>
</gene>
<evidence type="ECO:0000256" key="2">
    <source>
        <dbReference type="ARBA" id="ARBA00006386"/>
    </source>
</evidence>
<reference evidence="8 9" key="1">
    <citation type="submission" date="2016-10" db="EMBL/GenBank/DDBJ databases">
        <authorList>
            <person name="de Groot N.N."/>
        </authorList>
    </citation>
    <scope>NUCLEOTIDE SEQUENCE [LARGE SCALE GENOMIC DNA]</scope>
    <source>
        <strain evidence="8 9">DSM 2179</strain>
    </source>
</reference>
<dbReference type="Proteomes" id="UP000199662">
    <property type="component" value="Unassembled WGS sequence"/>
</dbReference>
<protein>
    <recommendedName>
        <fullName evidence="10">Permease</fullName>
    </recommendedName>
</protein>
<evidence type="ECO:0000256" key="5">
    <source>
        <dbReference type="ARBA" id="ARBA00022989"/>
    </source>
</evidence>
<accession>A0A1H6UX70</accession>
<feature type="transmembrane region" description="Helical" evidence="7">
    <location>
        <begin position="54"/>
        <end position="75"/>
    </location>
</feature>
<dbReference type="GO" id="GO:0005886">
    <property type="term" value="C:plasma membrane"/>
    <property type="evidence" value="ECO:0007669"/>
    <property type="project" value="UniProtKB-SubCell"/>
</dbReference>
<dbReference type="STRING" id="84035.SAMN05660742_10213"/>
<evidence type="ECO:0000256" key="6">
    <source>
        <dbReference type="ARBA" id="ARBA00023136"/>
    </source>
</evidence>
<dbReference type="EMBL" id="FNZK01000002">
    <property type="protein sequence ID" value="SEI94247.1"/>
    <property type="molecule type" value="Genomic_DNA"/>
</dbReference>
<evidence type="ECO:0000256" key="1">
    <source>
        <dbReference type="ARBA" id="ARBA00004651"/>
    </source>
</evidence>
<dbReference type="InterPro" id="IPR005524">
    <property type="entry name" value="DUF318"/>
</dbReference>
<proteinExistence type="inferred from homology"/>
<dbReference type="Pfam" id="PF03773">
    <property type="entry name" value="ArsP_1"/>
    <property type="match status" value="1"/>
</dbReference>
<dbReference type="InterPro" id="IPR052923">
    <property type="entry name" value="UPF0718"/>
</dbReference>
<evidence type="ECO:0008006" key="10">
    <source>
        <dbReference type="Google" id="ProtNLM"/>
    </source>
</evidence>
<comment type="similarity">
    <text evidence="2">Belongs to the UPF0718 family.</text>
</comment>
<evidence type="ECO:0000256" key="3">
    <source>
        <dbReference type="ARBA" id="ARBA00022475"/>
    </source>
</evidence>
<evidence type="ECO:0000313" key="9">
    <source>
        <dbReference type="Proteomes" id="UP000199662"/>
    </source>
</evidence>
<evidence type="ECO:0000256" key="7">
    <source>
        <dbReference type="SAM" id="Phobius"/>
    </source>
</evidence>
<dbReference type="AlphaFoldDB" id="A0A1H6UX70"/>
<dbReference type="PANTHER" id="PTHR34184">
    <property type="entry name" value="UPF0718 PROTEIN YCGR"/>
    <property type="match status" value="1"/>
</dbReference>
<keyword evidence="4 7" id="KW-0812">Transmembrane</keyword>
<feature type="transmembrane region" description="Helical" evidence="7">
    <location>
        <begin position="189"/>
        <end position="209"/>
    </location>
</feature>
<keyword evidence="6 7" id="KW-0472">Membrane</keyword>
<feature type="transmembrane region" description="Helical" evidence="7">
    <location>
        <begin position="12"/>
        <end position="34"/>
    </location>
</feature>
<keyword evidence="9" id="KW-1185">Reference proteome</keyword>
<dbReference type="PANTHER" id="PTHR34184:SF4">
    <property type="entry name" value="UPF0718 PROTEIN YCGR"/>
    <property type="match status" value="1"/>
</dbReference>
<name>A0A1H6UX70_9FIRM</name>
<keyword evidence="5 7" id="KW-1133">Transmembrane helix</keyword>